<evidence type="ECO:0000313" key="1">
    <source>
        <dbReference type="EMBL" id="PWA91755.1"/>
    </source>
</evidence>
<protein>
    <submittedName>
        <fullName evidence="1">D-isomer specific 2-hydroxyacid dehydrogenase, catalytic domain-containing protein</fullName>
    </submittedName>
</protein>
<dbReference type="EMBL" id="PKPP01000520">
    <property type="protein sequence ID" value="PWA91755.1"/>
    <property type="molecule type" value="Genomic_DNA"/>
</dbReference>
<evidence type="ECO:0000313" key="2">
    <source>
        <dbReference type="Proteomes" id="UP000245207"/>
    </source>
</evidence>
<sequence>MVKHEELFTGGRKGFNQDMYSKKVVKYVGEPASHMDSIASSAVYHGLLKYELAIRFERIQESDKELMEFGLDKENVWVTYESGLLEWEALALRLQRGLAPSAPDVPEELFHLDNVVMTPSHAMVTKESMRDLYDAVVRNLDAFFSNKPLTFEVV</sequence>
<dbReference type="Proteomes" id="UP000245207">
    <property type="component" value="Unassembled WGS sequence"/>
</dbReference>
<gene>
    <name evidence="1" type="ORF">CTI12_AA087120</name>
</gene>
<proteinExistence type="predicted"/>
<keyword evidence="2" id="KW-1185">Reference proteome</keyword>
<dbReference type="AlphaFoldDB" id="A0A2U1Q1A7"/>
<name>A0A2U1Q1A7_ARTAN</name>
<accession>A0A2U1Q1A7</accession>
<dbReference type="OrthoDB" id="298012at2759"/>
<comment type="caution">
    <text evidence="1">The sequence shown here is derived from an EMBL/GenBank/DDBJ whole genome shotgun (WGS) entry which is preliminary data.</text>
</comment>
<dbReference type="Gene3D" id="3.40.50.720">
    <property type="entry name" value="NAD(P)-binding Rossmann-like Domain"/>
    <property type="match status" value="2"/>
</dbReference>
<reference evidence="1 2" key="1">
    <citation type="journal article" date="2018" name="Mol. Plant">
        <title>The genome of Artemisia annua provides insight into the evolution of Asteraceae family and artemisinin biosynthesis.</title>
        <authorList>
            <person name="Shen Q."/>
            <person name="Zhang L."/>
            <person name="Liao Z."/>
            <person name="Wang S."/>
            <person name="Yan T."/>
            <person name="Shi P."/>
            <person name="Liu M."/>
            <person name="Fu X."/>
            <person name="Pan Q."/>
            <person name="Wang Y."/>
            <person name="Lv Z."/>
            <person name="Lu X."/>
            <person name="Zhang F."/>
            <person name="Jiang W."/>
            <person name="Ma Y."/>
            <person name="Chen M."/>
            <person name="Hao X."/>
            <person name="Li L."/>
            <person name="Tang Y."/>
            <person name="Lv G."/>
            <person name="Zhou Y."/>
            <person name="Sun X."/>
            <person name="Brodelius P.E."/>
            <person name="Rose J.K.C."/>
            <person name="Tang K."/>
        </authorList>
    </citation>
    <scope>NUCLEOTIDE SEQUENCE [LARGE SCALE GENOMIC DNA]</scope>
    <source>
        <strain evidence="2">cv. Huhao1</strain>
        <tissue evidence="1">Leaf</tissue>
    </source>
</reference>
<organism evidence="1 2">
    <name type="scientific">Artemisia annua</name>
    <name type="common">Sweet wormwood</name>
    <dbReference type="NCBI Taxonomy" id="35608"/>
    <lineage>
        <taxon>Eukaryota</taxon>
        <taxon>Viridiplantae</taxon>
        <taxon>Streptophyta</taxon>
        <taxon>Embryophyta</taxon>
        <taxon>Tracheophyta</taxon>
        <taxon>Spermatophyta</taxon>
        <taxon>Magnoliopsida</taxon>
        <taxon>eudicotyledons</taxon>
        <taxon>Gunneridae</taxon>
        <taxon>Pentapetalae</taxon>
        <taxon>asterids</taxon>
        <taxon>campanulids</taxon>
        <taxon>Asterales</taxon>
        <taxon>Asteraceae</taxon>
        <taxon>Asteroideae</taxon>
        <taxon>Anthemideae</taxon>
        <taxon>Artemisiinae</taxon>
        <taxon>Artemisia</taxon>
    </lineage>
</organism>
<dbReference type="STRING" id="35608.A0A2U1Q1A7"/>